<name>A0A917ZL32_9ACTN</name>
<sequence length="67" mass="7353">MVTAQQAAEAWQVGERVAAEPHLALASCRFSMQTQACSPVHGRAFMEIGPVHAGLAMRFVEWLGERE</sequence>
<reference evidence="1" key="1">
    <citation type="journal article" date="2014" name="Int. J. Syst. Evol. Microbiol.">
        <title>Complete genome sequence of Corynebacterium casei LMG S-19264T (=DSM 44701T), isolated from a smear-ripened cheese.</title>
        <authorList>
            <consortium name="US DOE Joint Genome Institute (JGI-PGF)"/>
            <person name="Walter F."/>
            <person name="Albersmeier A."/>
            <person name="Kalinowski J."/>
            <person name="Ruckert C."/>
        </authorList>
    </citation>
    <scope>NUCLEOTIDE SEQUENCE</scope>
    <source>
        <strain evidence="1">CGMCC 4.7201</strain>
    </source>
</reference>
<protein>
    <submittedName>
        <fullName evidence="1">Uncharacterized protein</fullName>
    </submittedName>
</protein>
<reference evidence="1" key="2">
    <citation type="submission" date="2020-09" db="EMBL/GenBank/DDBJ databases">
        <authorList>
            <person name="Sun Q."/>
            <person name="Zhou Y."/>
        </authorList>
    </citation>
    <scope>NUCLEOTIDE SEQUENCE</scope>
    <source>
        <strain evidence="1">CGMCC 4.7201</strain>
    </source>
</reference>
<proteinExistence type="predicted"/>
<accession>A0A917ZL32</accession>
<evidence type="ECO:0000313" key="2">
    <source>
        <dbReference type="Proteomes" id="UP000641932"/>
    </source>
</evidence>
<dbReference type="AlphaFoldDB" id="A0A917ZL32"/>
<comment type="caution">
    <text evidence="1">The sequence shown here is derived from an EMBL/GenBank/DDBJ whole genome shotgun (WGS) entry which is preliminary data.</text>
</comment>
<gene>
    <name evidence="1" type="ORF">GCM10012280_19400</name>
</gene>
<keyword evidence="2" id="KW-1185">Reference proteome</keyword>
<dbReference type="Proteomes" id="UP000641932">
    <property type="component" value="Unassembled WGS sequence"/>
</dbReference>
<evidence type="ECO:0000313" key="1">
    <source>
        <dbReference type="EMBL" id="GGO85495.1"/>
    </source>
</evidence>
<dbReference type="EMBL" id="BMMS01000007">
    <property type="protein sequence ID" value="GGO85495.1"/>
    <property type="molecule type" value="Genomic_DNA"/>
</dbReference>
<organism evidence="1 2">
    <name type="scientific">Wenjunlia tyrosinilytica</name>
    <dbReference type="NCBI Taxonomy" id="1544741"/>
    <lineage>
        <taxon>Bacteria</taxon>
        <taxon>Bacillati</taxon>
        <taxon>Actinomycetota</taxon>
        <taxon>Actinomycetes</taxon>
        <taxon>Kitasatosporales</taxon>
        <taxon>Streptomycetaceae</taxon>
        <taxon>Wenjunlia</taxon>
    </lineage>
</organism>